<keyword evidence="2" id="KW-0802">TPR repeat</keyword>
<dbReference type="GO" id="GO:0051879">
    <property type="term" value="F:Hsp90 protein binding"/>
    <property type="evidence" value="ECO:0007669"/>
    <property type="project" value="TreeGrafter"/>
</dbReference>
<feature type="region of interest" description="Disordered" evidence="3">
    <location>
        <begin position="139"/>
        <end position="176"/>
    </location>
</feature>
<dbReference type="InterPro" id="IPR012677">
    <property type="entry name" value="Nucleotide-bd_a/b_plait_sf"/>
</dbReference>
<gene>
    <name evidence="4" type="ORF">PPRO1472_LOCUS677</name>
</gene>
<dbReference type="AlphaFoldDB" id="A0A7R9SX42"/>
<feature type="compositionally biased region" description="Basic and acidic residues" evidence="3">
    <location>
        <begin position="139"/>
        <end position="158"/>
    </location>
</feature>
<evidence type="ECO:0000313" key="4">
    <source>
        <dbReference type="EMBL" id="CAD8217237.1"/>
    </source>
</evidence>
<dbReference type="Gene3D" id="1.25.40.10">
    <property type="entry name" value="Tetratricopeptide repeat domain"/>
    <property type="match status" value="1"/>
</dbReference>
<accession>A0A7R9SX42</accession>
<dbReference type="SUPFAM" id="SSF48452">
    <property type="entry name" value="TPR-like"/>
    <property type="match status" value="1"/>
</dbReference>
<dbReference type="Gene3D" id="3.30.70.330">
    <property type="match status" value="1"/>
</dbReference>
<reference evidence="4" key="1">
    <citation type="submission" date="2021-01" db="EMBL/GenBank/DDBJ databases">
        <authorList>
            <person name="Corre E."/>
            <person name="Pelletier E."/>
            <person name="Niang G."/>
            <person name="Scheremetjew M."/>
            <person name="Finn R."/>
            <person name="Kale V."/>
            <person name="Holt S."/>
            <person name="Cochrane G."/>
            <person name="Meng A."/>
            <person name="Brown T."/>
            <person name="Cohen L."/>
        </authorList>
    </citation>
    <scope>NUCLEOTIDE SEQUENCE</scope>
    <source>
        <strain evidence="4">RCC251</strain>
    </source>
</reference>
<dbReference type="InterPro" id="IPR011990">
    <property type="entry name" value="TPR-like_helical_dom_sf"/>
</dbReference>
<protein>
    <recommendedName>
        <fullName evidence="5">RRM domain-containing protein</fullName>
    </recommendedName>
</protein>
<evidence type="ECO:0000256" key="1">
    <source>
        <dbReference type="ARBA" id="ARBA00022737"/>
    </source>
</evidence>
<name>A0A7R9SX42_9CHLO</name>
<dbReference type="PANTHER" id="PTHR22904">
    <property type="entry name" value="TPR REPEAT CONTAINING PROTEIN"/>
    <property type="match status" value="1"/>
</dbReference>
<evidence type="ECO:0000256" key="3">
    <source>
        <dbReference type="SAM" id="MobiDB-lite"/>
    </source>
</evidence>
<evidence type="ECO:0008006" key="5">
    <source>
        <dbReference type="Google" id="ProtNLM"/>
    </source>
</evidence>
<dbReference type="EMBL" id="HBDW01001011">
    <property type="protein sequence ID" value="CAD8217237.1"/>
    <property type="molecule type" value="Transcribed_RNA"/>
</dbReference>
<keyword evidence="1" id="KW-0677">Repeat</keyword>
<dbReference type="PANTHER" id="PTHR22904:SF523">
    <property type="entry name" value="STRESS-INDUCED-PHOSPHOPROTEIN 1"/>
    <property type="match status" value="1"/>
</dbReference>
<feature type="region of interest" description="Disordered" evidence="3">
    <location>
        <begin position="1"/>
        <end position="27"/>
    </location>
</feature>
<organism evidence="4">
    <name type="scientific">Pycnococcus provasolii</name>
    <dbReference type="NCBI Taxonomy" id="41880"/>
    <lineage>
        <taxon>Eukaryota</taxon>
        <taxon>Viridiplantae</taxon>
        <taxon>Chlorophyta</taxon>
        <taxon>Pseudoscourfieldiophyceae</taxon>
        <taxon>Pseudoscourfieldiales</taxon>
        <taxon>Pycnococcaceae</taxon>
        <taxon>Pycnococcus</taxon>
    </lineage>
</organism>
<sequence>MAPSQQQYAEEEEEEKGDEYNGGGALVVSTSSSAPSSSYGVLLLNLCDCADMMDASIRNDMVREVEGECGNWGNVLGVSTPKVPESLASSNESQKVSTPSRIYVYFDSLDVASRVARAFDQRAFEQRVISARLLEAGEKEGYEHDDADEPSRGGEHHQQQNQLDDSPSRSSRESAMSFHARGAYEVGDFANACRLYTDTIRAEPSNALLFVQRSKCHAALLLHDRASEDAATAVRMAPNSHLAHIQVGDVLTSQGRNAMAARSYAVAYKLKPDDVEIQARLRASLAAAKKSPGASVSLQTTTATTAATMKRNEHGLMRKV</sequence>
<proteinExistence type="predicted"/>
<evidence type="ECO:0000256" key="2">
    <source>
        <dbReference type="ARBA" id="ARBA00022803"/>
    </source>
</evidence>